<dbReference type="InterPro" id="IPR018060">
    <property type="entry name" value="HTH_AraC"/>
</dbReference>
<dbReference type="AlphaFoldDB" id="A0A3S3THH9"/>
<organism evidence="5 6">
    <name type="scientific">Mucilaginibacter limnophilus</name>
    <dbReference type="NCBI Taxonomy" id="1932778"/>
    <lineage>
        <taxon>Bacteria</taxon>
        <taxon>Pseudomonadati</taxon>
        <taxon>Bacteroidota</taxon>
        <taxon>Sphingobacteriia</taxon>
        <taxon>Sphingobacteriales</taxon>
        <taxon>Sphingobacteriaceae</taxon>
        <taxon>Mucilaginibacter</taxon>
    </lineage>
</organism>
<reference evidence="5 6" key="1">
    <citation type="submission" date="2019-01" db="EMBL/GenBank/DDBJ databases">
        <authorList>
            <person name="Chen W.-M."/>
        </authorList>
    </citation>
    <scope>NUCLEOTIDE SEQUENCE [LARGE SCALE GENOMIC DNA]</scope>
    <source>
        <strain evidence="5 6">YBJ-36</strain>
    </source>
</reference>
<name>A0A3S3THH9_9SPHI</name>
<dbReference type="GO" id="GO:0003700">
    <property type="term" value="F:DNA-binding transcription factor activity"/>
    <property type="evidence" value="ECO:0007669"/>
    <property type="project" value="InterPro"/>
</dbReference>
<dbReference type="InterPro" id="IPR050204">
    <property type="entry name" value="AraC_XylS_family_regulators"/>
</dbReference>
<sequence length="276" mass="30469">MQHLELNAPDEVKDQIHGFWYLEREFGPVPAALEVLPDGNAEIIFYFGTELLLEQGNSQQPMPSPFIVGLLGQTVHFYAKNRLKIIGIKCRPWAVYDLLNLAPMKGGVIGSSAHPIASLQNQLGLLLQQDKIAEALGMVRDWFLTRQTTSNISALIVKAGRAMLEGNGMLPVTEVAEAAHSTVRTLERKFKASSGHTVKDVSGLMRFEQARDRLWCAPETGIAGLAHELGYADQSHLNREFKRYSGLTAAAFARQTKARKERLGDDFVAIVLSSTV</sequence>
<proteinExistence type="predicted"/>
<evidence type="ECO:0000313" key="5">
    <source>
        <dbReference type="EMBL" id="RVU01124.1"/>
    </source>
</evidence>
<evidence type="ECO:0000256" key="3">
    <source>
        <dbReference type="ARBA" id="ARBA00023163"/>
    </source>
</evidence>
<dbReference type="Proteomes" id="UP000282759">
    <property type="component" value="Unassembled WGS sequence"/>
</dbReference>
<keyword evidence="1" id="KW-0805">Transcription regulation</keyword>
<evidence type="ECO:0000256" key="1">
    <source>
        <dbReference type="ARBA" id="ARBA00023015"/>
    </source>
</evidence>
<keyword evidence="2" id="KW-0238">DNA-binding</keyword>
<evidence type="ECO:0000256" key="2">
    <source>
        <dbReference type="ARBA" id="ARBA00023125"/>
    </source>
</evidence>
<dbReference type="GO" id="GO:0043565">
    <property type="term" value="F:sequence-specific DNA binding"/>
    <property type="evidence" value="ECO:0007669"/>
    <property type="project" value="InterPro"/>
</dbReference>
<protein>
    <submittedName>
        <fullName evidence="5">AraC family transcriptional regulator</fullName>
    </submittedName>
</protein>
<feature type="domain" description="HTH araC/xylS-type" evidence="4">
    <location>
        <begin position="154"/>
        <end position="255"/>
    </location>
</feature>
<dbReference type="Pfam" id="PF12833">
    <property type="entry name" value="HTH_18"/>
    <property type="match status" value="1"/>
</dbReference>
<dbReference type="SMART" id="SM00342">
    <property type="entry name" value="HTH_ARAC"/>
    <property type="match status" value="1"/>
</dbReference>
<evidence type="ECO:0000313" key="6">
    <source>
        <dbReference type="Proteomes" id="UP000282759"/>
    </source>
</evidence>
<dbReference type="EMBL" id="SACK01000003">
    <property type="protein sequence ID" value="RVU01124.1"/>
    <property type="molecule type" value="Genomic_DNA"/>
</dbReference>
<dbReference type="PANTHER" id="PTHR46796">
    <property type="entry name" value="HTH-TYPE TRANSCRIPTIONAL ACTIVATOR RHAS-RELATED"/>
    <property type="match status" value="1"/>
</dbReference>
<keyword evidence="6" id="KW-1185">Reference proteome</keyword>
<dbReference type="SUPFAM" id="SSF46689">
    <property type="entry name" value="Homeodomain-like"/>
    <property type="match status" value="1"/>
</dbReference>
<gene>
    <name evidence="5" type="ORF">EOD41_10320</name>
</gene>
<keyword evidence="3" id="KW-0804">Transcription</keyword>
<dbReference type="PROSITE" id="PS01124">
    <property type="entry name" value="HTH_ARAC_FAMILY_2"/>
    <property type="match status" value="1"/>
</dbReference>
<dbReference type="OrthoDB" id="323290at2"/>
<dbReference type="InterPro" id="IPR046532">
    <property type="entry name" value="DUF6597"/>
</dbReference>
<dbReference type="Gene3D" id="1.10.10.60">
    <property type="entry name" value="Homeodomain-like"/>
    <property type="match status" value="1"/>
</dbReference>
<dbReference type="InterPro" id="IPR009057">
    <property type="entry name" value="Homeodomain-like_sf"/>
</dbReference>
<dbReference type="Pfam" id="PF20240">
    <property type="entry name" value="DUF6597"/>
    <property type="match status" value="1"/>
</dbReference>
<comment type="caution">
    <text evidence="5">The sequence shown here is derived from an EMBL/GenBank/DDBJ whole genome shotgun (WGS) entry which is preliminary data.</text>
</comment>
<evidence type="ECO:0000259" key="4">
    <source>
        <dbReference type="PROSITE" id="PS01124"/>
    </source>
</evidence>
<accession>A0A3S3THH9</accession>